<keyword evidence="1" id="KW-0472">Membrane</keyword>
<dbReference type="AlphaFoldDB" id="A0A4Y5YIF4"/>
<keyword evidence="1" id="KW-1133">Transmembrane helix</keyword>
<evidence type="ECO:0000256" key="1">
    <source>
        <dbReference type="SAM" id="Phobius"/>
    </source>
</evidence>
<proteinExistence type="predicted"/>
<feature type="transmembrane region" description="Helical" evidence="1">
    <location>
        <begin position="49"/>
        <end position="66"/>
    </location>
</feature>
<evidence type="ECO:0000313" key="3">
    <source>
        <dbReference type="Proteomes" id="UP000319809"/>
    </source>
</evidence>
<accession>A0A4Y5YIF4</accession>
<keyword evidence="3" id="KW-1185">Reference proteome</keyword>
<protein>
    <submittedName>
        <fullName evidence="2">Uncharacterized protein</fullName>
    </submittedName>
</protein>
<name>A0A4Y5YIF4_9GAMM</name>
<organism evidence="2 3">
    <name type="scientific">Shewanella polaris</name>
    <dbReference type="NCBI Taxonomy" id="2588449"/>
    <lineage>
        <taxon>Bacteria</taxon>
        <taxon>Pseudomonadati</taxon>
        <taxon>Pseudomonadota</taxon>
        <taxon>Gammaproteobacteria</taxon>
        <taxon>Alteromonadales</taxon>
        <taxon>Shewanellaceae</taxon>
        <taxon>Shewanella</taxon>
    </lineage>
</organism>
<dbReference type="EMBL" id="CP041036">
    <property type="protein sequence ID" value="QDE32253.1"/>
    <property type="molecule type" value="Genomic_DNA"/>
</dbReference>
<evidence type="ECO:0000313" key="2">
    <source>
        <dbReference type="EMBL" id="QDE32253.1"/>
    </source>
</evidence>
<feature type="transmembrane region" description="Helical" evidence="1">
    <location>
        <begin position="23"/>
        <end position="43"/>
    </location>
</feature>
<sequence>MDMTQKEVAVVKAAIKSRNKSKLFQPVLFAILVGMLLAMLFGSLSGDEFTYVAIPLVFLTILLPQLGGSPKYNELVDILEKQLPQNDTMESILSQELNKIQANQKAK</sequence>
<dbReference type="RefSeq" id="WP_140234927.1">
    <property type="nucleotide sequence ID" value="NZ_CP041036.1"/>
</dbReference>
<gene>
    <name evidence="2" type="ORF">FH971_15555</name>
</gene>
<reference evidence="2 3" key="1">
    <citation type="submission" date="2019-06" db="EMBL/GenBank/DDBJ databases">
        <title>The genome of Shewanella sp. SM1901.</title>
        <authorList>
            <person name="Cha Q."/>
        </authorList>
    </citation>
    <scope>NUCLEOTIDE SEQUENCE [LARGE SCALE GENOMIC DNA]</scope>
    <source>
        <strain evidence="2 3">SM1901</strain>
    </source>
</reference>
<dbReference type="Proteomes" id="UP000319809">
    <property type="component" value="Chromosome"/>
</dbReference>
<keyword evidence="1" id="KW-0812">Transmembrane</keyword>
<dbReference type="KEGG" id="spol:FH971_15555"/>